<sequence length="176" mass="19897">MKLPERLTTYLRGSGIALALSDTSEDAPLVLVNDAFCDLTGYSEEDVLHHNCRFLQGERTTEDMRRPLHQFVHGVGQDNGRFPILNYRKDGTVFHNYVFMSRLRNSEDEVKYILASQFDMTSALQRAKITSNDEQLRHALSDVEQIGREYGLAMMGSAKLLADSVAMMARLSFSDS</sequence>
<name>A0A0A0EDC9_9RHOB</name>
<dbReference type="SMART" id="SM00086">
    <property type="entry name" value="PAC"/>
    <property type="match status" value="1"/>
</dbReference>
<gene>
    <name evidence="5" type="ORF">ATO9_19650</name>
</gene>
<dbReference type="PANTHER" id="PTHR47429:SF2">
    <property type="entry name" value="PROTEIN TWIN LOV 1"/>
    <property type="match status" value="1"/>
</dbReference>
<dbReference type="EMBL" id="AQQX01000013">
    <property type="protein sequence ID" value="KGM47222.1"/>
    <property type="molecule type" value="Genomic_DNA"/>
</dbReference>
<evidence type="ECO:0000256" key="3">
    <source>
        <dbReference type="ARBA" id="ARBA00022991"/>
    </source>
</evidence>
<keyword evidence="2" id="KW-0288">FMN</keyword>
<dbReference type="InterPro" id="IPR035965">
    <property type="entry name" value="PAS-like_dom_sf"/>
</dbReference>
<reference evidence="5 6" key="1">
    <citation type="journal article" date="2015" name="Antonie Van Leeuwenhoek">
        <title>Pseudooceanicola atlanticus gen. nov. sp. nov., isolated from surface seawater of the Atlantic Ocean and reclassification of Oceanicola batsensis, Oceanicola marinus, Oceanicola nitratireducens, Oceanicola nanhaiensis, Oceanicola antarcticus and Oceanicola flagellatus, as Pseudooceanicola batsensis comb. nov., Pseudooceanicola marinus comb. nov., Pseudooceanicola nitratireducens comb. nov., Pseudooceanicola nanhaiensis comb. nov., Pseudooceanicola antarcticus comb. nov., and Pseudooceanicola flagellatus comb. nov.</title>
        <authorList>
            <person name="Lai Q."/>
            <person name="Li G."/>
            <person name="Liu X."/>
            <person name="Du Y."/>
            <person name="Sun F."/>
            <person name="Shao Z."/>
        </authorList>
    </citation>
    <scope>NUCLEOTIDE SEQUENCE [LARGE SCALE GENOMIC DNA]</scope>
    <source>
        <strain evidence="5 6">22II-s11g</strain>
    </source>
</reference>
<dbReference type="PANTHER" id="PTHR47429">
    <property type="entry name" value="PROTEIN TWIN LOV 1"/>
    <property type="match status" value="1"/>
</dbReference>
<dbReference type="InterPro" id="IPR001610">
    <property type="entry name" value="PAC"/>
</dbReference>
<dbReference type="Pfam" id="PF13426">
    <property type="entry name" value="PAS_9"/>
    <property type="match status" value="1"/>
</dbReference>
<evidence type="ECO:0000256" key="1">
    <source>
        <dbReference type="ARBA" id="ARBA00022630"/>
    </source>
</evidence>
<dbReference type="NCBIfam" id="TIGR00229">
    <property type="entry name" value="sensory_box"/>
    <property type="match status" value="1"/>
</dbReference>
<keyword evidence="6" id="KW-1185">Reference proteome</keyword>
<dbReference type="AlphaFoldDB" id="A0A0A0EDC9"/>
<dbReference type="InterPro" id="IPR000014">
    <property type="entry name" value="PAS"/>
</dbReference>
<dbReference type="Proteomes" id="UP000030004">
    <property type="component" value="Unassembled WGS sequence"/>
</dbReference>
<dbReference type="RefSeq" id="WP_043753271.1">
    <property type="nucleotide sequence ID" value="NZ_AQQX01000013.1"/>
</dbReference>
<protein>
    <submittedName>
        <fullName evidence="5">Diguanylate cyclase</fullName>
    </submittedName>
</protein>
<evidence type="ECO:0000259" key="4">
    <source>
        <dbReference type="Pfam" id="PF13426"/>
    </source>
</evidence>
<dbReference type="Gene3D" id="3.30.450.20">
    <property type="entry name" value="PAS domain"/>
    <property type="match status" value="1"/>
</dbReference>
<dbReference type="CDD" id="cd00130">
    <property type="entry name" value="PAS"/>
    <property type="match status" value="1"/>
</dbReference>
<evidence type="ECO:0000256" key="2">
    <source>
        <dbReference type="ARBA" id="ARBA00022643"/>
    </source>
</evidence>
<accession>A0A0A0EDC9</accession>
<proteinExistence type="predicted"/>
<comment type="caution">
    <text evidence="5">The sequence shown here is derived from an EMBL/GenBank/DDBJ whole genome shotgun (WGS) entry which is preliminary data.</text>
</comment>
<organism evidence="5 6">
    <name type="scientific">Pseudooceanicola atlanticus</name>
    <dbReference type="NCBI Taxonomy" id="1461694"/>
    <lineage>
        <taxon>Bacteria</taxon>
        <taxon>Pseudomonadati</taxon>
        <taxon>Pseudomonadota</taxon>
        <taxon>Alphaproteobacteria</taxon>
        <taxon>Rhodobacterales</taxon>
        <taxon>Paracoccaceae</taxon>
        <taxon>Pseudooceanicola</taxon>
    </lineage>
</organism>
<dbReference type="eggNOG" id="COG4191">
    <property type="taxonomic scope" value="Bacteria"/>
</dbReference>
<dbReference type="SUPFAM" id="SSF55785">
    <property type="entry name" value="PYP-like sensor domain (PAS domain)"/>
    <property type="match status" value="1"/>
</dbReference>
<keyword evidence="3" id="KW-0157">Chromophore</keyword>
<evidence type="ECO:0000313" key="6">
    <source>
        <dbReference type="Proteomes" id="UP000030004"/>
    </source>
</evidence>
<evidence type="ECO:0000313" key="5">
    <source>
        <dbReference type="EMBL" id="KGM47222.1"/>
    </source>
</evidence>
<dbReference type="STRING" id="1461694.ATO9_19650"/>
<feature type="domain" description="PAS" evidence="4">
    <location>
        <begin position="23"/>
        <end position="121"/>
    </location>
</feature>
<keyword evidence="1" id="KW-0285">Flavoprotein</keyword>